<evidence type="ECO:0000313" key="2">
    <source>
        <dbReference type="Proteomes" id="UP000294847"/>
    </source>
</evidence>
<evidence type="ECO:0000313" key="1">
    <source>
        <dbReference type="EMBL" id="QBZ64778.1"/>
    </source>
</evidence>
<name>A0A4V1C7W2_PYROR</name>
<reference evidence="1 2" key="1">
    <citation type="journal article" date="2019" name="Mol. Biol. Evol.">
        <title>Blast fungal genomes show frequent chromosomal changes, gene gains and losses, and effector gene turnover.</title>
        <authorList>
            <person name="Gomez Luciano L.B."/>
            <person name="Jason Tsai I."/>
            <person name="Chuma I."/>
            <person name="Tosa Y."/>
            <person name="Chen Y.H."/>
            <person name="Li J.Y."/>
            <person name="Li M.Y."/>
            <person name="Jade Lu M.Y."/>
            <person name="Nakayashiki H."/>
            <person name="Li W.H."/>
        </authorList>
    </citation>
    <scope>NUCLEOTIDE SEQUENCE [LARGE SCALE GENOMIC DNA]</scope>
    <source>
        <strain evidence="1">MZ5-1-6</strain>
    </source>
</reference>
<gene>
    <name evidence="1" type="ORF">PoMZ_06479</name>
</gene>
<dbReference type="Proteomes" id="UP000294847">
    <property type="component" value="Chromosome 6"/>
</dbReference>
<organism evidence="1 2">
    <name type="scientific">Pyricularia oryzae</name>
    <name type="common">Rice blast fungus</name>
    <name type="synonym">Magnaporthe oryzae</name>
    <dbReference type="NCBI Taxonomy" id="318829"/>
    <lineage>
        <taxon>Eukaryota</taxon>
        <taxon>Fungi</taxon>
        <taxon>Dikarya</taxon>
        <taxon>Ascomycota</taxon>
        <taxon>Pezizomycotina</taxon>
        <taxon>Sordariomycetes</taxon>
        <taxon>Sordariomycetidae</taxon>
        <taxon>Magnaporthales</taxon>
        <taxon>Pyriculariaceae</taxon>
        <taxon>Pyricularia</taxon>
    </lineage>
</organism>
<sequence>MHVVENQEEACAVLAGAVAIDVVVDAFKFPLAPGASPSMMPINSSNTLTPEARPSSLLTNALSLASSHESMYFPWVSRPAAAAATSVLEPTSVLRPRIMRPRRRRALSGKGQWRNSSDWHRPGFSALTTTGLSGPSLAASSLASSTSSSLVTL</sequence>
<protein>
    <submittedName>
        <fullName evidence="1">Uncharacterized protein</fullName>
    </submittedName>
</protein>
<dbReference type="EMBL" id="CP034209">
    <property type="protein sequence ID" value="QBZ64778.1"/>
    <property type="molecule type" value="Genomic_DNA"/>
</dbReference>
<proteinExistence type="predicted"/>
<accession>A0A4V1C7W2</accession>
<dbReference type="AlphaFoldDB" id="A0A4V1C7W2"/>